<evidence type="ECO:0000256" key="3">
    <source>
        <dbReference type="ARBA" id="ARBA00023125"/>
    </source>
</evidence>
<organism evidence="6 7">
    <name type="scientific">Ferranicluibacter rubi</name>
    <dbReference type="NCBI Taxonomy" id="2715133"/>
    <lineage>
        <taxon>Bacteria</taxon>
        <taxon>Pseudomonadati</taxon>
        <taxon>Pseudomonadota</taxon>
        <taxon>Alphaproteobacteria</taxon>
        <taxon>Hyphomicrobiales</taxon>
        <taxon>Rhizobiaceae</taxon>
        <taxon>Ferranicluibacter</taxon>
    </lineage>
</organism>
<dbReference type="InterPro" id="IPR005119">
    <property type="entry name" value="LysR_subst-bd"/>
</dbReference>
<evidence type="ECO:0000256" key="4">
    <source>
        <dbReference type="ARBA" id="ARBA00023163"/>
    </source>
</evidence>
<evidence type="ECO:0000256" key="1">
    <source>
        <dbReference type="ARBA" id="ARBA00009437"/>
    </source>
</evidence>
<dbReference type="CDD" id="cd08471">
    <property type="entry name" value="PBP2_CrgA_like_2"/>
    <property type="match status" value="1"/>
</dbReference>
<dbReference type="SUPFAM" id="SSF53850">
    <property type="entry name" value="Periplasmic binding protein-like II"/>
    <property type="match status" value="1"/>
</dbReference>
<evidence type="ECO:0000256" key="2">
    <source>
        <dbReference type="ARBA" id="ARBA00023015"/>
    </source>
</evidence>
<proteinExistence type="inferred from homology"/>
<dbReference type="GO" id="GO:0006351">
    <property type="term" value="P:DNA-templated transcription"/>
    <property type="evidence" value="ECO:0007669"/>
    <property type="project" value="TreeGrafter"/>
</dbReference>
<dbReference type="Gene3D" id="1.10.10.10">
    <property type="entry name" value="Winged helix-like DNA-binding domain superfamily/Winged helix DNA-binding domain"/>
    <property type="match status" value="1"/>
</dbReference>
<dbReference type="SUPFAM" id="SSF46785">
    <property type="entry name" value="Winged helix' DNA-binding domain"/>
    <property type="match status" value="1"/>
</dbReference>
<dbReference type="PANTHER" id="PTHR30537">
    <property type="entry name" value="HTH-TYPE TRANSCRIPTIONAL REGULATOR"/>
    <property type="match status" value="1"/>
</dbReference>
<keyword evidence="3" id="KW-0238">DNA-binding</keyword>
<feature type="domain" description="HTH lysR-type" evidence="5">
    <location>
        <begin position="1"/>
        <end position="59"/>
    </location>
</feature>
<keyword evidence="4" id="KW-0804">Transcription</keyword>
<dbReference type="Pfam" id="PF03466">
    <property type="entry name" value="LysR_substrate"/>
    <property type="match status" value="1"/>
</dbReference>
<keyword evidence="7" id="KW-1185">Reference proteome</keyword>
<dbReference type="AlphaFoldDB" id="A0AA43ZIU6"/>
<evidence type="ECO:0000313" key="6">
    <source>
        <dbReference type="EMBL" id="NHT77753.1"/>
    </source>
</evidence>
<dbReference type="PANTHER" id="PTHR30537:SF5">
    <property type="entry name" value="HTH-TYPE TRANSCRIPTIONAL ACTIVATOR TTDR-RELATED"/>
    <property type="match status" value="1"/>
</dbReference>
<sequence>MDRLGAMSMLIEVVESGSFSAAARRLRIPLTTVARKISDLESALGAKLMIRTTRKLSLTDAGITYVATARRIIDQVNEAEREVAGEFTVPRGDLVITAPIQFGQLHVLPIVTDFLALFPEINIRLLLLDQNVQLVNDHVDMAVRIGKLADSALISTSIGAMRTVICASPRLLAVHGVPTTIADLQRMPCVTFEGPGPLSGWNLTDPRTKTPVIVPVTTRLSVTTVEAAVRGALLHVGITRLLHYQVAGAVKAGALKIVLEPFEPVPAPVSVVHAAQGQMPLKMRRFMDFSIPKLRQGLLEFLDAKTER</sequence>
<dbReference type="InterPro" id="IPR036388">
    <property type="entry name" value="WH-like_DNA-bd_sf"/>
</dbReference>
<evidence type="ECO:0000259" key="5">
    <source>
        <dbReference type="PROSITE" id="PS50931"/>
    </source>
</evidence>
<dbReference type="Proteomes" id="UP001155840">
    <property type="component" value="Unassembled WGS sequence"/>
</dbReference>
<comment type="similarity">
    <text evidence="1">Belongs to the LysR transcriptional regulatory family.</text>
</comment>
<keyword evidence="2" id="KW-0805">Transcription regulation</keyword>
<dbReference type="Gene3D" id="3.40.190.290">
    <property type="match status" value="1"/>
</dbReference>
<dbReference type="EMBL" id="JAANCM010000010">
    <property type="protein sequence ID" value="NHT77753.1"/>
    <property type="molecule type" value="Genomic_DNA"/>
</dbReference>
<name>A0AA43ZIU6_9HYPH</name>
<reference evidence="6" key="1">
    <citation type="submission" date="2020-03" db="EMBL/GenBank/DDBJ databases">
        <title>Ferranicluibacter endophyticum gen. nov., sp. nov., a new genus isolated from Rubus ulmifolius Schott. stem.</title>
        <authorList>
            <person name="Roca-Couso R."/>
            <person name="Flores-Felix J.D."/>
            <person name="Igual J.M."/>
            <person name="Rivas R."/>
        </authorList>
    </citation>
    <scope>NUCLEOTIDE SEQUENCE</scope>
    <source>
        <strain evidence="6">CRRU44</strain>
    </source>
</reference>
<accession>A0AA43ZIU6</accession>
<evidence type="ECO:0000313" key="7">
    <source>
        <dbReference type="Proteomes" id="UP001155840"/>
    </source>
</evidence>
<dbReference type="Pfam" id="PF00126">
    <property type="entry name" value="HTH_1"/>
    <property type="match status" value="1"/>
</dbReference>
<dbReference type="GO" id="GO:0003700">
    <property type="term" value="F:DNA-binding transcription factor activity"/>
    <property type="evidence" value="ECO:0007669"/>
    <property type="project" value="InterPro"/>
</dbReference>
<gene>
    <name evidence="6" type="ORF">G8E10_18790</name>
</gene>
<dbReference type="PROSITE" id="PS50931">
    <property type="entry name" value="HTH_LYSR"/>
    <property type="match status" value="1"/>
</dbReference>
<comment type="caution">
    <text evidence="6">The sequence shown here is derived from an EMBL/GenBank/DDBJ whole genome shotgun (WGS) entry which is preliminary data.</text>
</comment>
<dbReference type="InterPro" id="IPR058163">
    <property type="entry name" value="LysR-type_TF_proteobact-type"/>
</dbReference>
<dbReference type="FunFam" id="1.10.10.10:FF:000001">
    <property type="entry name" value="LysR family transcriptional regulator"/>
    <property type="match status" value="1"/>
</dbReference>
<dbReference type="InterPro" id="IPR000847">
    <property type="entry name" value="LysR_HTH_N"/>
</dbReference>
<protein>
    <submittedName>
        <fullName evidence="6">LysR family transcriptional regulator</fullName>
    </submittedName>
</protein>
<dbReference type="InterPro" id="IPR036390">
    <property type="entry name" value="WH_DNA-bd_sf"/>
</dbReference>
<dbReference type="GO" id="GO:0043565">
    <property type="term" value="F:sequence-specific DNA binding"/>
    <property type="evidence" value="ECO:0007669"/>
    <property type="project" value="TreeGrafter"/>
</dbReference>